<accession>A0A8J2SN47</accession>
<dbReference type="AlphaFoldDB" id="A0A8J2SN47"/>
<keyword evidence="3" id="KW-1185">Reference proteome</keyword>
<name>A0A8J2SN47_9STRA</name>
<dbReference type="Proteomes" id="UP000789595">
    <property type="component" value="Unassembled WGS sequence"/>
</dbReference>
<feature type="compositionally biased region" description="Low complexity" evidence="1">
    <location>
        <begin position="222"/>
        <end position="234"/>
    </location>
</feature>
<gene>
    <name evidence="2" type="ORF">PECAL_5P08410</name>
</gene>
<feature type="compositionally biased region" description="Basic residues" evidence="1">
    <location>
        <begin position="541"/>
        <end position="551"/>
    </location>
</feature>
<organism evidence="2 3">
    <name type="scientific">Pelagomonas calceolata</name>
    <dbReference type="NCBI Taxonomy" id="35677"/>
    <lineage>
        <taxon>Eukaryota</taxon>
        <taxon>Sar</taxon>
        <taxon>Stramenopiles</taxon>
        <taxon>Ochrophyta</taxon>
        <taxon>Pelagophyceae</taxon>
        <taxon>Pelagomonadales</taxon>
        <taxon>Pelagomonadaceae</taxon>
        <taxon>Pelagomonas</taxon>
    </lineage>
</organism>
<evidence type="ECO:0000313" key="3">
    <source>
        <dbReference type="Proteomes" id="UP000789595"/>
    </source>
</evidence>
<comment type="caution">
    <text evidence="2">The sequence shown here is derived from an EMBL/GenBank/DDBJ whole genome shotgun (WGS) entry which is preliminary data.</text>
</comment>
<protein>
    <recommendedName>
        <fullName evidence="4">WW domain-containing protein</fullName>
    </recommendedName>
</protein>
<feature type="region of interest" description="Disordered" evidence="1">
    <location>
        <begin position="536"/>
        <end position="569"/>
    </location>
</feature>
<feature type="region of interest" description="Disordered" evidence="1">
    <location>
        <begin position="222"/>
        <end position="267"/>
    </location>
</feature>
<dbReference type="EMBL" id="CAKKNE010000005">
    <property type="protein sequence ID" value="CAH0376273.1"/>
    <property type="molecule type" value="Genomic_DNA"/>
</dbReference>
<feature type="compositionally biased region" description="Basic and acidic residues" evidence="1">
    <location>
        <begin position="552"/>
        <end position="563"/>
    </location>
</feature>
<evidence type="ECO:0008006" key="4">
    <source>
        <dbReference type="Google" id="ProtNLM"/>
    </source>
</evidence>
<feature type="compositionally biased region" description="Low complexity" evidence="1">
    <location>
        <begin position="246"/>
        <end position="265"/>
    </location>
</feature>
<feature type="region of interest" description="Disordered" evidence="1">
    <location>
        <begin position="20"/>
        <end position="40"/>
    </location>
</feature>
<proteinExistence type="predicted"/>
<sequence>MGLFKSPWRSKVAAVAAFQSPEPPAEEFVKPPTPPPPPGRDAATIVEELAAMTDAVEAARVALARTGTIIPKMGFGEHLEAAEDELDACEAKLDVIVRLGRTSAAATRRLGDAEQAGRRALAAAGAAADARVAAADAVWGAIAAVAYVRAAAAEDLLRAATAAHRRSTAAEQAVGAATAAFAAATTAAAAARLGARHVFAADAALEFEPAVVFYSPEAPATPAAVVPESPEAPSTPREAPSDEEAPATPVEAEAETPAVGAPAPAEEGDLVECDLGVGTVKAVVRDGAAYVVEKRDNTGFLVVPSATCEKVAAPLTIKSPVAATKAAVHWRRSVKRYVDPETQYEYLYDEKTGESKWAAGEDWAVDPRLHNIARQIMARQKIIRAFRAKRSPIKAIKAVAAVARWQRYTDPETKQDYLYDEASGQSKWADGSAEVWTANPRLANVAREIIKRRRRSKDAAFAAAAGAVADERLGREAAERRLRLTEKERATLAFKLRVALEATGGVDLRRLDRDFAGCAADCARLRLELMRERSTRAQSAARRRHANYGRRKTADGKIKREPRPLTPPHMHAADVTAQFLRDLGHPTTVIINRRGADQKPLWLKDAPW</sequence>
<reference evidence="2" key="1">
    <citation type="submission" date="2021-11" db="EMBL/GenBank/DDBJ databases">
        <authorList>
            <consortium name="Genoscope - CEA"/>
            <person name="William W."/>
        </authorList>
    </citation>
    <scope>NUCLEOTIDE SEQUENCE</scope>
</reference>
<evidence type="ECO:0000256" key="1">
    <source>
        <dbReference type="SAM" id="MobiDB-lite"/>
    </source>
</evidence>
<evidence type="ECO:0000313" key="2">
    <source>
        <dbReference type="EMBL" id="CAH0376273.1"/>
    </source>
</evidence>